<keyword evidence="1" id="KW-1133">Transmembrane helix</keyword>
<dbReference type="Proteomes" id="UP000323142">
    <property type="component" value="Unassembled WGS sequence"/>
</dbReference>
<proteinExistence type="predicted"/>
<feature type="transmembrane region" description="Helical" evidence="1">
    <location>
        <begin position="244"/>
        <end position="262"/>
    </location>
</feature>
<accession>A0A5B2VC25</accession>
<feature type="transmembrane region" description="Helical" evidence="1">
    <location>
        <begin position="379"/>
        <end position="400"/>
    </location>
</feature>
<dbReference type="RefSeq" id="WP_149818716.1">
    <property type="nucleotide sequence ID" value="NZ_VUOA01000026.1"/>
</dbReference>
<comment type="caution">
    <text evidence="2">The sequence shown here is derived from an EMBL/GenBank/DDBJ whole genome shotgun (WGS) entry which is preliminary data.</text>
</comment>
<dbReference type="NCBIfam" id="NF037962">
    <property type="entry name" value="arsenic_eff"/>
    <property type="match status" value="1"/>
</dbReference>
<name>A0A5B2VC25_9HYPH</name>
<feature type="transmembrane region" description="Helical" evidence="1">
    <location>
        <begin position="55"/>
        <end position="72"/>
    </location>
</feature>
<feature type="transmembrane region" description="Helical" evidence="1">
    <location>
        <begin position="146"/>
        <end position="168"/>
    </location>
</feature>
<evidence type="ECO:0000313" key="3">
    <source>
        <dbReference type="Proteomes" id="UP000323142"/>
    </source>
</evidence>
<dbReference type="EMBL" id="VUOA01000026">
    <property type="protein sequence ID" value="KAA2236524.1"/>
    <property type="molecule type" value="Genomic_DNA"/>
</dbReference>
<dbReference type="InterPro" id="IPR021552">
    <property type="entry name" value="ArsP_2"/>
</dbReference>
<feature type="transmembrane region" description="Helical" evidence="1">
    <location>
        <begin position="92"/>
        <end position="111"/>
    </location>
</feature>
<feature type="transmembrane region" description="Helical" evidence="1">
    <location>
        <begin position="25"/>
        <end position="43"/>
    </location>
</feature>
<evidence type="ECO:0000256" key="1">
    <source>
        <dbReference type="SAM" id="Phobius"/>
    </source>
</evidence>
<keyword evidence="3" id="KW-1185">Reference proteome</keyword>
<gene>
    <name evidence="2" type="ORF">F0L46_14440</name>
</gene>
<dbReference type="AlphaFoldDB" id="A0A5B2VC25"/>
<feature type="transmembrane region" description="Helical" evidence="1">
    <location>
        <begin position="205"/>
        <end position="224"/>
    </location>
</feature>
<organism evidence="2 3">
    <name type="scientific">Salinarimonas soli</name>
    <dbReference type="NCBI Taxonomy" id="1638099"/>
    <lineage>
        <taxon>Bacteria</taxon>
        <taxon>Pseudomonadati</taxon>
        <taxon>Pseudomonadota</taxon>
        <taxon>Alphaproteobacteria</taxon>
        <taxon>Hyphomicrobiales</taxon>
        <taxon>Salinarimonadaceae</taxon>
        <taxon>Salinarimonas</taxon>
    </lineage>
</organism>
<feature type="transmembrane region" description="Helical" evidence="1">
    <location>
        <begin position="283"/>
        <end position="301"/>
    </location>
</feature>
<keyword evidence="1" id="KW-0472">Membrane</keyword>
<reference evidence="2 3" key="2">
    <citation type="submission" date="2019-09" db="EMBL/GenBank/DDBJ databases">
        <authorList>
            <person name="Jin C."/>
        </authorList>
    </citation>
    <scope>NUCLEOTIDE SEQUENCE [LARGE SCALE GENOMIC DNA]</scope>
    <source>
        <strain evidence="2 3">BN140002</strain>
    </source>
</reference>
<dbReference type="Pfam" id="PF11449">
    <property type="entry name" value="ArsP_2"/>
    <property type="match status" value="1"/>
</dbReference>
<protein>
    <submittedName>
        <fullName evidence="2">Uncharacterized protein</fullName>
    </submittedName>
</protein>
<dbReference type="OrthoDB" id="3776971at2"/>
<evidence type="ECO:0000313" key="2">
    <source>
        <dbReference type="EMBL" id="KAA2236524.1"/>
    </source>
</evidence>
<feature type="transmembrane region" description="Helical" evidence="1">
    <location>
        <begin position="321"/>
        <end position="346"/>
    </location>
</feature>
<reference evidence="2 3" key="1">
    <citation type="submission" date="2019-09" db="EMBL/GenBank/DDBJ databases">
        <title>Salinarimonas rosea gen. nov., sp. nov., a new member of the a-2 subgroup of the Proteobacteria.</title>
        <authorList>
            <person name="Liu J."/>
        </authorList>
    </citation>
    <scope>NUCLEOTIDE SEQUENCE [LARGE SCALE GENOMIC DNA]</scope>
    <source>
        <strain evidence="2 3">BN140002</strain>
    </source>
</reference>
<feature type="transmembrane region" description="Helical" evidence="1">
    <location>
        <begin position="118"/>
        <end position="140"/>
    </location>
</feature>
<sequence>MSEIALGAGRWFMGGALLRALRQEWMLVTLAVLAGLALASPELREKAAGALADAYLEVSTFVALTLAIFYGLERWAGIDLAQVLGRHRAWQVPIAAILGATPGCGAEILLVTQYTRGVVSFGAIVAALTATMGDSAFLLIAKDPPAAAIVIGLCTLAGIAAGYAVNLLHPDGLGVLKREIAANLGCGAPAGADERPSRARRLAEAGWLLVLIPGLAIAILEGILQLDVNAWFGAYAEHEPTKVLGLAGGLLAIAMFITRRDPAKGYGGIDPRVTMALPPVRRMIVDTNFVTFWVVLGLFGYEIVAHATGGGVGPWLQASEILLPLTATLIGLIPGCGVMVLVTTLYLQHGIPLAALISAAISTDGDALFPAIALAPRAAVLATLYTAVPALVAGYGWYFVMG</sequence>
<keyword evidence="1" id="KW-0812">Transmembrane</keyword>